<dbReference type="FunFam" id="1.10.150.810:FF:000003">
    <property type="entry name" value="DNA polymerase kappa subunit"/>
    <property type="match status" value="1"/>
</dbReference>
<dbReference type="PANTHER" id="PTHR11076:SF33">
    <property type="entry name" value="DNA POLYMERASE KAPPA"/>
    <property type="match status" value="1"/>
</dbReference>
<feature type="non-terminal residue" evidence="3">
    <location>
        <position position="1"/>
    </location>
</feature>
<dbReference type="PANTHER" id="PTHR11076">
    <property type="entry name" value="DNA REPAIR POLYMERASE UMUC / TRANSFERASE FAMILY MEMBER"/>
    <property type="match status" value="1"/>
</dbReference>
<evidence type="ECO:0000259" key="2">
    <source>
        <dbReference type="PROSITE" id="PS50173"/>
    </source>
</evidence>
<proteinExistence type="predicted"/>
<protein>
    <recommendedName>
        <fullName evidence="2">UmuC domain-containing protein</fullName>
    </recommendedName>
</protein>
<accession>A0AAD3E073</accession>
<dbReference type="GO" id="GO:0006281">
    <property type="term" value="P:DNA repair"/>
    <property type="evidence" value="ECO:0007669"/>
    <property type="project" value="InterPro"/>
</dbReference>
<dbReference type="InterPro" id="IPR001126">
    <property type="entry name" value="UmuC"/>
</dbReference>
<feature type="domain" description="UmuC" evidence="2">
    <location>
        <begin position="132"/>
        <end position="152"/>
    </location>
</feature>
<dbReference type="GO" id="GO:0005634">
    <property type="term" value="C:nucleus"/>
    <property type="evidence" value="ECO:0007669"/>
    <property type="project" value="TreeGrafter"/>
</dbReference>
<gene>
    <name evidence="3" type="ORF">Agub_g10994</name>
</gene>
<dbReference type="GO" id="GO:0042276">
    <property type="term" value="P:error-prone translesion synthesis"/>
    <property type="evidence" value="ECO:0007669"/>
    <property type="project" value="TreeGrafter"/>
</dbReference>
<comment type="caution">
    <text evidence="3">The sequence shown here is derived from an EMBL/GenBank/DDBJ whole genome shotgun (WGS) entry which is preliminary data.</text>
</comment>
<name>A0AAD3E073_9CHLO</name>
<feature type="region of interest" description="Disordered" evidence="1">
    <location>
        <begin position="1"/>
        <end position="44"/>
    </location>
</feature>
<reference evidence="3 4" key="1">
    <citation type="journal article" date="2021" name="Sci. Rep.">
        <title>Genome sequencing of the multicellular alga Astrephomene provides insights into convergent evolution of germ-soma differentiation.</title>
        <authorList>
            <person name="Yamashita S."/>
            <person name="Yamamoto K."/>
            <person name="Matsuzaki R."/>
            <person name="Suzuki S."/>
            <person name="Yamaguchi H."/>
            <person name="Hirooka S."/>
            <person name="Minakuchi Y."/>
            <person name="Miyagishima S."/>
            <person name="Kawachi M."/>
            <person name="Toyoda A."/>
            <person name="Nozaki H."/>
        </authorList>
    </citation>
    <scope>NUCLEOTIDE SEQUENCE [LARGE SCALE GENOMIC DNA]</scope>
    <source>
        <strain evidence="3 4">NIES-4017</strain>
    </source>
</reference>
<dbReference type="Gene3D" id="1.10.150.810">
    <property type="match status" value="1"/>
</dbReference>
<sequence>MEPSPVPQVNHDTGPKDKFPPLALDPALPPAAGGPAPDNPAPWQDYQTVFTNAKAGMEGVDKEYVQKVVYEMSKDSAHFRNEQRKQAQLAARIERLRARSEALTPAELAAATRSVDSRIAHLESLRDLSRTWLHADMDCFYAAVHEAERPEL</sequence>
<dbReference type="InterPro" id="IPR050116">
    <property type="entry name" value="DNA_polymerase-Y"/>
</dbReference>
<feature type="compositionally biased region" description="Low complexity" evidence="1">
    <location>
        <begin position="20"/>
        <end position="36"/>
    </location>
</feature>
<evidence type="ECO:0000313" key="4">
    <source>
        <dbReference type="Proteomes" id="UP001054857"/>
    </source>
</evidence>
<dbReference type="Proteomes" id="UP001054857">
    <property type="component" value="Unassembled WGS sequence"/>
</dbReference>
<dbReference type="GO" id="GO:0003887">
    <property type="term" value="F:DNA-directed DNA polymerase activity"/>
    <property type="evidence" value="ECO:0007669"/>
    <property type="project" value="TreeGrafter"/>
</dbReference>
<evidence type="ECO:0000313" key="3">
    <source>
        <dbReference type="EMBL" id="GFR48976.1"/>
    </source>
</evidence>
<evidence type="ECO:0000256" key="1">
    <source>
        <dbReference type="SAM" id="MobiDB-lite"/>
    </source>
</evidence>
<dbReference type="SUPFAM" id="SSF56672">
    <property type="entry name" value="DNA/RNA polymerases"/>
    <property type="match status" value="1"/>
</dbReference>
<organism evidence="3 4">
    <name type="scientific">Astrephomene gubernaculifera</name>
    <dbReference type="NCBI Taxonomy" id="47775"/>
    <lineage>
        <taxon>Eukaryota</taxon>
        <taxon>Viridiplantae</taxon>
        <taxon>Chlorophyta</taxon>
        <taxon>core chlorophytes</taxon>
        <taxon>Chlorophyceae</taxon>
        <taxon>CS clade</taxon>
        <taxon>Chlamydomonadales</taxon>
        <taxon>Astrephomenaceae</taxon>
        <taxon>Astrephomene</taxon>
    </lineage>
</organism>
<dbReference type="EMBL" id="BMAR01000027">
    <property type="protein sequence ID" value="GFR48976.1"/>
    <property type="molecule type" value="Genomic_DNA"/>
</dbReference>
<dbReference type="PROSITE" id="PS50173">
    <property type="entry name" value="UMUC"/>
    <property type="match status" value="1"/>
</dbReference>
<keyword evidence="4" id="KW-1185">Reference proteome</keyword>
<dbReference type="AlphaFoldDB" id="A0AAD3E073"/>
<dbReference type="InterPro" id="IPR043502">
    <property type="entry name" value="DNA/RNA_pol_sf"/>
</dbReference>